<sequence>MNTGLERRKNVKSPTRHPKLLLKAAIARVRWSRDLKREFHLGCITFRVTVIYEEHCYFKVAQILSELSFQRISFCKATWENFHLSEYKKYLSPHKLAPLSISLTTDSSTSCSPAGGWQDKTPQARQATDGARLVPSGLQESDDKIGAE</sequence>
<comment type="caution">
    <text evidence="2">The sequence shown here is derived from an EMBL/GenBank/DDBJ whole genome shotgun (WGS) entry which is preliminary data.</text>
</comment>
<proteinExistence type="predicted"/>
<name>A0A5B7DD22_PORTR</name>
<dbReference type="Proteomes" id="UP000324222">
    <property type="component" value="Unassembled WGS sequence"/>
</dbReference>
<accession>A0A5B7DD22</accession>
<keyword evidence="3" id="KW-1185">Reference proteome</keyword>
<dbReference type="AlphaFoldDB" id="A0A5B7DD22"/>
<evidence type="ECO:0000256" key="1">
    <source>
        <dbReference type="SAM" id="MobiDB-lite"/>
    </source>
</evidence>
<organism evidence="2 3">
    <name type="scientific">Portunus trituberculatus</name>
    <name type="common">Swimming crab</name>
    <name type="synonym">Neptunus trituberculatus</name>
    <dbReference type="NCBI Taxonomy" id="210409"/>
    <lineage>
        <taxon>Eukaryota</taxon>
        <taxon>Metazoa</taxon>
        <taxon>Ecdysozoa</taxon>
        <taxon>Arthropoda</taxon>
        <taxon>Crustacea</taxon>
        <taxon>Multicrustacea</taxon>
        <taxon>Malacostraca</taxon>
        <taxon>Eumalacostraca</taxon>
        <taxon>Eucarida</taxon>
        <taxon>Decapoda</taxon>
        <taxon>Pleocyemata</taxon>
        <taxon>Brachyura</taxon>
        <taxon>Eubrachyura</taxon>
        <taxon>Portunoidea</taxon>
        <taxon>Portunidae</taxon>
        <taxon>Portuninae</taxon>
        <taxon>Portunus</taxon>
    </lineage>
</organism>
<dbReference type="EMBL" id="VSRR010000741">
    <property type="protein sequence ID" value="MPC19117.1"/>
    <property type="molecule type" value="Genomic_DNA"/>
</dbReference>
<gene>
    <name evidence="2" type="ORF">E2C01_012025</name>
</gene>
<reference evidence="2 3" key="1">
    <citation type="submission" date="2019-05" db="EMBL/GenBank/DDBJ databases">
        <title>Another draft genome of Portunus trituberculatus and its Hox gene families provides insights of decapod evolution.</title>
        <authorList>
            <person name="Jeong J.-H."/>
            <person name="Song I."/>
            <person name="Kim S."/>
            <person name="Choi T."/>
            <person name="Kim D."/>
            <person name="Ryu S."/>
            <person name="Kim W."/>
        </authorList>
    </citation>
    <scope>NUCLEOTIDE SEQUENCE [LARGE SCALE GENOMIC DNA]</scope>
    <source>
        <tissue evidence="2">Muscle</tissue>
    </source>
</reference>
<protein>
    <submittedName>
        <fullName evidence="2">Uncharacterized protein</fullName>
    </submittedName>
</protein>
<feature type="region of interest" description="Disordered" evidence="1">
    <location>
        <begin position="105"/>
        <end position="148"/>
    </location>
</feature>
<evidence type="ECO:0000313" key="3">
    <source>
        <dbReference type="Proteomes" id="UP000324222"/>
    </source>
</evidence>
<evidence type="ECO:0000313" key="2">
    <source>
        <dbReference type="EMBL" id="MPC19117.1"/>
    </source>
</evidence>